<evidence type="ECO:0000313" key="6">
    <source>
        <dbReference type="EMBL" id="VEN48360.1"/>
    </source>
</evidence>
<dbReference type="SMART" id="SM01117">
    <property type="entry name" value="Cyt-b5"/>
    <property type="match status" value="1"/>
</dbReference>
<dbReference type="GO" id="GO:0046872">
    <property type="term" value="F:metal ion binding"/>
    <property type="evidence" value="ECO:0007669"/>
    <property type="project" value="UniProtKB-UniRule"/>
</dbReference>
<dbReference type="InterPro" id="IPR036400">
    <property type="entry name" value="Cyt_B5-like_heme/steroid_sf"/>
</dbReference>
<dbReference type="InterPro" id="IPR018506">
    <property type="entry name" value="Cyt_B5_heme-BS"/>
</dbReference>
<organism evidence="6 7">
    <name type="scientific">Callosobruchus maculatus</name>
    <name type="common">Southern cowpea weevil</name>
    <name type="synonym">Pulse bruchid</name>
    <dbReference type="NCBI Taxonomy" id="64391"/>
    <lineage>
        <taxon>Eukaryota</taxon>
        <taxon>Metazoa</taxon>
        <taxon>Ecdysozoa</taxon>
        <taxon>Arthropoda</taxon>
        <taxon>Hexapoda</taxon>
        <taxon>Insecta</taxon>
        <taxon>Pterygota</taxon>
        <taxon>Neoptera</taxon>
        <taxon>Endopterygota</taxon>
        <taxon>Coleoptera</taxon>
        <taxon>Polyphaga</taxon>
        <taxon>Cucujiformia</taxon>
        <taxon>Chrysomeloidea</taxon>
        <taxon>Chrysomelidae</taxon>
        <taxon>Bruchinae</taxon>
        <taxon>Bruchini</taxon>
        <taxon>Callosobruchus</taxon>
    </lineage>
</organism>
<feature type="non-terminal residue" evidence="6">
    <location>
        <position position="79"/>
    </location>
</feature>
<dbReference type="PROSITE" id="PS00191">
    <property type="entry name" value="CYTOCHROME_B5_1"/>
    <property type="match status" value="1"/>
</dbReference>
<dbReference type="SUPFAM" id="SSF55856">
    <property type="entry name" value="Cytochrome b5-like heme/steroid binding domain"/>
    <property type="match status" value="1"/>
</dbReference>
<accession>A0A653CMJ5</accession>
<dbReference type="InterPro" id="IPR001199">
    <property type="entry name" value="Cyt_B5-like_heme/steroid-bd"/>
</dbReference>
<dbReference type="PROSITE" id="PS50255">
    <property type="entry name" value="CYTOCHROME_B5_2"/>
    <property type="match status" value="1"/>
</dbReference>
<keyword evidence="1 4" id="KW-0349">Heme</keyword>
<dbReference type="PANTHER" id="PTHR46237">
    <property type="entry name" value="CYTOCHROME B5 REDUCTASE 4 FAMILY MEMBER"/>
    <property type="match status" value="1"/>
</dbReference>
<dbReference type="PRINTS" id="PR00363">
    <property type="entry name" value="CYTOCHROMEB5"/>
</dbReference>
<sequence>MDWIRLGASGRDLTGVGDRAGRMTVTKSELARHNRIDDIWLAVRGRVYNVTSYIPFHPGGPDELMRAAGIDATKLFEQV</sequence>
<feature type="domain" description="Cytochrome b5 heme-binding" evidence="5">
    <location>
        <begin position="22"/>
        <end position="79"/>
    </location>
</feature>
<reference evidence="6 7" key="1">
    <citation type="submission" date="2019-01" db="EMBL/GenBank/DDBJ databases">
        <authorList>
            <person name="Sayadi A."/>
        </authorList>
    </citation>
    <scope>NUCLEOTIDE SEQUENCE [LARGE SCALE GENOMIC DNA]</scope>
</reference>
<keyword evidence="3 4" id="KW-0408">Iron</keyword>
<evidence type="ECO:0000256" key="2">
    <source>
        <dbReference type="ARBA" id="ARBA00022723"/>
    </source>
</evidence>
<dbReference type="GO" id="GO:0006801">
    <property type="term" value="P:superoxide metabolic process"/>
    <property type="evidence" value="ECO:0007669"/>
    <property type="project" value="TreeGrafter"/>
</dbReference>
<evidence type="ECO:0000256" key="4">
    <source>
        <dbReference type="RuleBase" id="RU362121"/>
    </source>
</evidence>
<evidence type="ECO:0000256" key="3">
    <source>
        <dbReference type="ARBA" id="ARBA00023004"/>
    </source>
</evidence>
<protein>
    <recommendedName>
        <fullName evidence="5">Cytochrome b5 heme-binding domain-containing protein</fullName>
    </recommendedName>
</protein>
<keyword evidence="2 4" id="KW-0479">Metal-binding</keyword>
<comment type="similarity">
    <text evidence="4">Belongs to the cytochrome b5 family.</text>
</comment>
<dbReference type="PANTHER" id="PTHR46237:SF1">
    <property type="entry name" value="CYTOCHROME B5 REDUCTASE 4"/>
    <property type="match status" value="1"/>
</dbReference>
<evidence type="ECO:0000313" key="7">
    <source>
        <dbReference type="Proteomes" id="UP000410492"/>
    </source>
</evidence>
<dbReference type="AlphaFoldDB" id="A0A653CMJ5"/>
<dbReference type="GO" id="GO:0020037">
    <property type="term" value="F:heme binding"/>
    <property type="evidence" value="ECO:0007669"/>
    <property type="project" value="UniProtKB-UniRule"/>
</dbReference>
<dbReference type="GO" id="GO:0004128">
    <property type="term" value="F:cytochrome-b5 reductase activity, acting on NAD(P)H"/>
    <property type="evidence" value="ECO:0007669"/>
    <property type="project" value="TreeGrafter"/>
</dbReference>
<evidence type="ECO:0000259" key="5">
    <source>
        <dbReference type="PROSITE" id="PS50255"/>
    </source>
</evidence>
<gene>
    <name evidence="6" type="ORF">CALMAC_LOCUS9844</name>
</gene>
<keyword evidence="7" id="KW-1185">Reference proteome</keyword>
<dbReference type="EMBL" id="CAACVG010008081">
    <property type="protein sequence ID" value="VEN48360.1"/>
    <property type="molecule type" value="Genomic_DNA"/>
</dbReference>
<dbReference type="OrthoDB" id="6738375at2759"/>
<dbReference type="GO" id="GO:0005783">
    <property type="term" value="C:endoplasmic reticulum"/>
    <property type="evidence" value="ECO:0007669"/>
    <property type="project" value="TreeGrafter"/>
</dbReference>
<dbReference type="Gene3D" id="3.10.120.10">
    <property type="entry name" value="Cytochrome b5-like heme/steroid binding domain"/>
    <property type="match status" value="1"/>
</dbReference>
<evidence type="ECO:0000256" key="1">
    <source>
        <dbReference type="ARBA" id="ARBA00022617"/>
    </source>
</evidence>
<proteinExistence type="inferred from homology"/>
<dbReference type="Proteomes" id="UP000410492">
    <property type="component" value="Unassembled WGS sequence"/>
</dbReference>
<dbReference type="Pfam" id="PF00173">
    <property type="entry name" value="Cyt-b5"/>
    <property type="match status" value="1"/>
</dbReference>
<dbReference type="InterPro" id="IPR051872">
    <property type="entry name" value="Cytochrome_b5/Flavoprotein_Rdt"/>
</dbReference>
<name>A0A653CMJ5_CALMS</name>